<proteinExistence type="predicted"/>
<organism evidence="3 4">
    <name type="scientific">Dreissena polymorpha</name>
    <name type="common">Zebra mussel</name>
    <name type="synonym">Mytilus polymorpha</name>
    <dbReference type="NCBI Taxonomy" id="45954"/>
    <lineage>
        <taxon>Eukaryota</taxon>
        <taxon>Metazoa</taxon>
        <taxon>Spiralia</taxon>
        <taxon>Lophotrochozoa</taxon>
        <taxon>Mollusca</taxon>
        <taxon>Bivalvia</taxon>
        <taxon>Autobranchia</taxon>
        <taxon>Heteroconchia</taxon>
        <taxon>Euheterodonta</taxon>
        <taxon>Imparidentia</taxon>
        <taxon>Neoheterodontei</taxon>
        <taxon>Myida</taxon>
        <taxon>Dreissenoidea</taxon>
        <taxon>Dreissenidae</taxon>
        <taxon>Dreissena</taxon>
    </lineage>
</organism>
<name>A0A9D4I5H3_DREPO</name>
<feature type="transmembrane region" description="Helical" evidence="2">
    <location>
        <begin position="25"/>
        <end position="45"/>
    </location>
</feature>
<evidence type="ECO:0000256" key="1">
    <source>
        <dbReference type="SAM" id="Coils"/>
    </source>
</evidence>
<sequence length="199" mass="22433">MARKELGTTSNHNDHEMCHYGDSEITVVCMTLCFLIIVSVLACVFRQMFQNMFTAGNNIITYLTTYNVRNNIQMAPVERAETINGSLAIENMMRNIEISQEHTDSTVYDCTLEVISRVKDEAKHVANELKASATELTQKLDTAVSDNQETVREVKCAVQTGIESLRNDFAVVDQKIESLRISPTKTANEENYLRKSEGE</sequence>
<feature type="coiled-coil region" evidence="1">
    <location>
        <begin position="119"/>
        <end position="146"/>
    </location>
</feature>
<keyword evidence="2" id="KW-0472">Membrane</keyword>
<gene>
    <name evidence="3" type="ORF">DPMN_182540</name>
</gene>
<dbReference type="AlphaFoldDB" id="A0A9D4I5H3"/>
<evidence type="ECO:0000313" key="3">
    <source>
        <dbReference type="EMBL" id="KAH3748103.1"/>
    </source>
</evidence>
<keyword evidence="1" id="KW-0175">Coiled coil</keyword>
<keyword evidence="2" id="KW-1133">Transmembrane helix</keyword>
<accession>A0A9D4I5H3</accession>
<dbReference type="Proteomes" id="UP000828390">
    <property type="component" value="Unassembled WGS sequence"/>
</dbReference>
<keyword evidence="4" id="KW-1185">Reference proteome</keyword>
<dbReference type="EMBL" id="JAIWYP010000010">
    <property type="protein sequence ID" value="KAH3748103.1"/>
    <property type="molecule type" value="Genomic_DNA"/>
</dbReference>
<evidence type="ECO:0000313" key="4">
    <source>
        <dbReference type="Proteomes" id="UP000828390"/>
    </source>
</evidence>
<reference evidence="3" key="2">
    <citation type="submission" date="2020-11" db="EMBL/GenBank/DDBJ databases">
        <authorList>
            <person name="McCartney M.A."/>
            <person name="Auch B."/>
            <person name="Kono T."/>
            <person name="Mallez S."/>
            <person name="Becker A."/>
            <person name="Gohl D.M."/>
            <person name="Silverstein K.A.T."/>
            <person name="Koren S."/>
            <person name="Bechman K.B."/>
            <person name="Herman A."/>
            <person name="Abrahante J.E."/>
            <person name="Garbe J."/>
        </authorList>
    </citation>
    <scope>NUCLEOTIDE SEQUENCE</scope>
    <source>
        <strain evidence="3">Duluth1</strain>
        <tissue evidence="3">Whole animal</tissue>
    </source>
</reference>
<evidence type="ECO:0000256" key="2">
    <source>
        <dbReference type="SAM" id="Phobius"/>
    </source>
</evidence>
<comment type="caution">
    <text evidence="3">The sequence shown here is derived from an EMBL/GenBank/DDBJ whole genome shotgun (WGS) entry which is preliminary data.</text>
</comment>
<keyword evidence="2" id="KW-0812">Transmembrane</keyword>
<reference evidence="3" key="1">
    <citation type="journal article" date="2019" name="bioRxiv">
        <title>The Genome of the Zebra Mussel, Dreissena polymorpha: A Resource for Invasive Species Research.</title>
        <authorList>
            <person name="McCartney M.A."/>
            <person name="Auch B."/>
            <person name="Kono T."/>
            <person name="Mallez S."/>
            <person name="Zhang Y."/>
            <person name="Obille A."/>
            <person name="Becker A."/>
            <person name="Abrahante J.E."/>
            <person name="Garbe J."/>
            <person name="Badalamenti J.P."/>
            <person name="Herman A."/>
            <person name="Mangelson H."/>
            <person name="Liachko I."/>
            <person name="Sullivan S."/>
            <person name="Sone E.D."/>
            <person name="Koren S."/>
            <person name="Silverstein K.A.T."/>
            <person name="Beckman K.B."/>
            <person name="Gohl D.M."/>
        </authorList>
    </citation>
    <scope>NUCLEOTIDE SEQUENCE</scope>
    <source>
        <strain evidence="3">Duluth1</strain>
        <tissue evidence="3">Whole animal</tissue>
    </source>
</reference>
<protein>
    <submittedName>
        <fullName evidence="3">Uncharacterized protein</fullName>
    </submittedName>
</protein>